<evidence type="ECO:0000313" key="3">
    <source>
        <dbReference type="Proteomes" id="UP000245202"/>
    </source>
</evidence>
<evidence type="ECO:0000313" key="2">
    <source>
        <dbReference type="EMBL" id="GBG11494.1"/>
    </source>
</evidence>
<protein>
    <recommendedName>
        <fullName evidence="4">Tetratricopeptide repeat protein</fullName>
    </recommendedName>
</protein>
<dbReference type="SUPFAM" id="SSF48452">
    <property type="entry name" value="TPR-like"/>
    <property type="match status" value="1"/>
</dbReference>
<accession>A0A2R5F5E3</accession>
<gene>
    <name evidence="2" type="ORF">PAT3040_06316</name>
</gene>
<reference evidence="2 3" key="1">
    <citation type="submission" date="2017-08" db="EMBL/GenBank/DDBJ databases">
        <title>Substantial Increase in Enzyme Production by Combined Drug-Resistance Mutations in Paenibacillus agaridevorans.</title>
        <authorList>
            <person name="Tanaka Y."/>
            <person name="Funane K."/>
            <person name="Hosaka T."/>
            <person name="Shiwa Y."/>
            <person name="Fujita N."/>
            <person name="Miyazaki T."/>
            <person name="Yoshikawa H."/>
            <person name="Murakami K."/>
            <person name="Kasahara K."/>
            <person name="Inaoka T."/>
            <person name="Hiraga Y."/>
            <person name="Ochi K."/>
        </authorList>
    </citation>
    <scope>NUCLEOTIDE SEQUENCE [LARGE SCALE GENOMIC DNA]</scope>
    <source>
        <strain evidence="2 3">T-3040</strain>
    </source>
</reference>
<keyword evidence="3" id="KW-1185">Reference proteome</keyword>
<dbReference type="Proteomes" id="UP000245202">
    <property type="component" value="Unassembled WGS sequence"/>
</dbReference>
<sequence length="389" mass="43167">MAEQESAASLEIADGNRIDTKETKFPGDVETMEGTQAVRKRETLWPVFFGLAALVLVVSSGLFLFYKHELKTNEDVLRLQVEARAAALGGQYDEAIALLEQAIRARPDFRAIIDDNETVHHAAELERLSVEIRQRLDKGDAEVALSELEHLKSELNGHKEPIYDKLKEKADGFSMELTLLELAGDLTALTTIEEHGEMLNVVNGLIGQEAEELRALILASIRKITIAETEYLLQRKNFSGALSACDKALTWAKEDVELLALKERVKQEKHAYEQAEQLRIQQAMENAAEEDLINQTDAIEVISIDHSLDDFGDLSVVGKLRNKATRPIYNVEITYSVKSSTGEVLGSGTASATPEYIEPGEEMTFTATVSGIYEGDVVAVIDNKTWYLD</sequence>
<dbReference type="InterPro" id="IPR011990">
    <property type="entry name" value="TPR-like_helical_dom_sf"/>
</dbReference>
<organism evidence="2 3">
    <name type="scientific">Paenibacillus agaridevorans</name>
    <dbReference type="NCBI Taxonomy" id="171404"/>
    <lineage>
        <taxon>Bacteria</taxon>
        <taxon>Bacillati</taxon>
        <taxon>Bacillota</taxon>
        <taxon>Bacilli</taxon>
        <taxon>Bacillales</taxon>
        <taxon>Paenibacillaceae</taxon>
        <taxon>Paenibacillus</taxon>
    </lineage>
</organism>
<dbReference type="AlphaFoldDB" id="A0A2R5F5E3"/>
<keyword evidence="1" id="KW-1133">Transmembrane helix</keyword>
<proteinExistence type="predicted"/>
<keyword evidence="1" id="KW-0812">Transmembrane</keyword>
<evidence type="ECO:0000256" key="1">
    <source>
        <dbReference type="SAM" id="Phobius"/>
    </source>
</evidence>
<dbReference type="InterPro" id="IPR047676">
    <property type="entry name" value="FxLYD_dom"/>
</dbReference>
<dbReference type="NCBIfam" id="NF038353">
    <property type="entry name" value="FxLYD_dom"/>
    <property type="match status" value="1"/>
</dbReference>
<feature type="transmembrane region" description="Helical" evidence="1">
    <location>
        <begin position="44"/>
        <end position="66"/>
    </location>
</feature>
<dbReference type="EMBL" id="BDQX01000403">
    <property type="protein sequence ID" value="GBG11494.1"/>
    <property type="molecule type" value="Genomic_DNA"/>
</dbReference>
<keyword evidence="1" id="KW-0472">Membrane</keyword>
<evidence type="ECO:0008006" key="4">
    <source>
        <dbReference type="Google" id="ProtNLM"/>
    </source>
</evidence>
<dbReference type="Gene3D" id="1.25.40.10">
    <property type="entry name" value="Tetratricopeptide repeat domain"/>
    <property type="match status" value="1"/>
</dbReference>
<comment type="caution">
    <text evidence="2">The sequence shown here is derived from an EMBL/GenBank/DDBJ whole genome shotgun (WGS) entry which is preliminary data.</text>
</comment>
<name>A0A2R5F5E3_9BACL</name>